<comment type="caution">
    <text evidence="11">The sequence shown here is derived from an EMBL/GenBank/DDBJ whole genome shotgun (WGS) entry which is preliminary data.</text>
</comment>
<proteinExistence type="predicted"/>
<dbReference type="PANTHER" id="PTHR10954">
    <property type="entry name" value="RIBONUCLEASE H2 SUBUNIT A"/>
    <property type="match status" value="1"/>
</dbReference>
<dbReference type="GO" id="GO:0003723">
    <property type="term" value="F:RNA binding"/>
    <property type="evidence" value="ECO:0007669"/>
    <property type="project" value="InterPro"/>
</dbReference>
<dbReference type="GO" id="GO:0004523">
    <property type="term" value="F:RNA-DNA hybrid ribonuclease activity"/>
    <property type="evidence" value="ECO:0007669"/>
    <property type="project" value="UniProtKB-EC"/>
</dbReference>
<dbReference type="InterPro" id="IPR023160">
    <property type="entry name" value="RNase_HII_hlx-loop-hlx_cap_dom"/>
</dbReference>
<evidence type="ECO:0000256" key="5">
    <source>
        <dbReference type="ARBA" id="ARBA00022490"/>
    </source>
</evidence>
<dbReference type="GO" id="GO:0043137">
    <property type="term" value="P:DNA replication, removal of RNA primer"/>
    <property type="evidence" value="ECO:0007669"/>
    <property type="project" value="TreeGrafter"/>
</dbReference>
<feature type="non-terminal residue" evidence="11">
    <location>
        <position position="159"/>
    </location>
</feature>
<dbReference type="Pfam" id="PF01351">
    <property type="entry name" value="RNase_HII"/>
    <property type="match status" value="1"/>
</dbReference>
<reference evidence="11" key="1">
    <citation type="submission" date="2013-08" db="EMBL/GenBank/DDBJ databases">
        <authorList>
            <person name="Mendez C."/>
            <person name="Richter M."/>
            <person name="Ferrer M."/>
            <person name="Sanchez J."/>
        </authorList>
    </citation>
    <scope>NUCLEOTIDE SEQUENCE</scope>
</reference>
<evidence type="ECO:0000256" key="4">
    <source>
        <dbReference type="ARBA" id="ARBA00012180"/>
    </source>
</evidence>
<feature type="domain" description="RNase H type-2" evidence="10">
    <location>
        <begin position="1"/>
        <end position="159"/>
    </location>
</feature>
<dbReference type="AlphaFoldDB" id="T0Z4C7"/>
<accession>T0Z4C7</accession>
<protein>
    <recommendedName>
        <fullName evidence="4">ribonuclease H</fullName>
        <ecNumber evidence="4">3.1.26.4</ecNumber>
    </recommendedName>
</protein>
<sequence length="159" mass="17408">KVYKISNDEIDRAMAGGVSLNGLEALNFARLIDELSVAPKKIYLDSPDVVEDKFGIRVCLFSKRTMTVNGTASLSNPIIGAQEAIKLISEHKSDIKYPVVSGASIIAKVARDDEIERITDEVGIDIGSGYPSDVKTINAIKKNLDDPKLGAYLRNRWKT</sequence>
<dbReference type="EC" id="3.1.26.4" evidence="4"/>
<evidence type="ECO:0000313" key="11">
    <source>
        <dbReference type="EMBL" id="EQD42821.1"/>
    </source>
</evidence>
<dbReference type="GO" id="GO:0006298">
    <property type="term" value="P:mismatch repair"/>
    <property type="evidence" value="ECO:0007669"/>
    <property type="project" value="TreeGrafter"/>
</dbReference>
<dbReference type="Gene3D" id="1.10.10.460">
    <property type="entry name" value="Ribonuclease hii. Domain 2"/>
    <property type="match status" value="1"/>
</dbReference>
<evidence type="ECO:0000256" key="8">
    <source>
        <dbReference type="ARBA" id="ARBA00022759"/>
    </source>
</evidence>
<evidence type="ECO:0000256" key="7">
    <source>
        <dbReference type="ARBA" id="ARBA00022723"/>
    </source>
</evidence>
<dbReference type="InterPro" id="IPR012337">
    <property type="entry name" value="RNaseH-like_sf"/>
</dbReference>
<dbReference type="EMBL" id="AUZX01011577">
    <property type="protein sequence ID" value="EQD42821.1"/>
    <property type="molecule type" value="Genomic_DNA"/>
</dbReference>
<evidence type="ECO:0000256" key="3">
    <source>
        <dbReference type="ARBA" id="ARBA00004496"/>
    </source>
</evidence>
<dbReference type="PANTHER" id="PTHR10954:SF23">
    <property type="entry name" value="RIBONUCLEASE"/>
    <property type="match status" value="1"/>
</dbReference>
<name>T0Z4C7_9ZZZZ</name>
<comment type="subcellular location">
    <subcellularLocation>
        <location evidence="3">Cytoplasm</location>
    </subcellularLocation>
</comment>
<comment type="function">
    <text evidence="2">Endonuclease that specifically degrades the RNA of RNA-DNA hybrids.</text>
</comment>
<comment type="catalytic activity">
    <reaction evidence="1">
        <text>Endonucleolytic cleavage to 5'-phosphomonoester.</text>
        <dbReference type="EC" id="3.1.26.4"/>
    </reaction>
</comment>
<keyword evidence="5" id="KW-0963">Cytoplasm</keyword>
<dbReference type="InterPro" id="IPR036397">
    <property type="entry name" value="RNaseH_sf"/>
</dbReference>
<dbReference type="GO" id="GO:0032299">
    <property type="term" value="C:ribonuclease H2 complex"/>
    <property type="evidence" value="ECO:0007669"/>
    <property type="project" value="TreeGrafter"/>
</dbReference>
<keyword evidence="7" id="KW-0479">Metal-binding</keyword>
<keyword evidence="6" id="KW-0540">Nuclease</keyword>
<reference evidence="11" key="2">
    <citation type="journal article" date="2014" name="ISME J.">
        <title>Microbial stratification in low pH oxic and suboxic macroscopic growths along an acid mine drainage.</title>
        <authorList>
            <person name="Mendez-Garcia C."/>
            <person name="Mesa V."/>
            <person name="Sprenger R.R."/>
            <person name="Richter M."/>
            <person name="Diez M.S."/>
            <person name="Solano J."/>
            <person name="Bargiela R."/>
            <person name="Golyshina O.V."/>
            <person name="Manteca A."/>
            <person name="Ramos J.L."/>
            <person name="Gallego J.R."/>
            <person name="Llorente I."/>
            <person name="Martins Dos Santos V.A."/>
            <person name="Jensen O.N."/>
            <person name="Pelaez A.I."/>
            <person name="Sanchez J."/>
            <person name="Ferrer M."/>
        </authorList>
    </citation>
    <scope>NUCLEOTIDE SEQUENCE</scope>
</reference>
<evidence type="ECO:0000256" key="2">
    <source>
        <dbReference type="ARBA" id="ARBA00004065"/>
    </source>
</evidence>
<keyword evidence="9" id="KW-0378">Hydrolase</keyword>
<evidence type="ECO:0000256" key="6">
    <source>
        <dbReference type="ARBA" id="ARBA00022722"/>
    </source>
</evidence>
<organism evidence="11">
    <name type="scientific">mine drainage metagenome</name>
    <dbReference type="NCBI Taxonomy" id="410659"/>
    <lineage>
        <taxon>unclassified sequences</taxon>
        <taxon>metagenomes</taxon>
        <taxon>ecological metagenomes</taxon>
    </lineage>
</organism>
<dbReference type="Gene3D" id="3.30.420.10">
    <property type="entry name" value="Ribonuclease H-like superfamily/Ribonuclease H"/>
    <property type="match status" value="1"/>
</dbReference>
<evidence type="ECO:0000256" key="1">
    <source>
        <dbReference type="ARBA" id="ARBA00000077"/>
    </source>
</evidence>
<keyword evidence="8" id="KW-0255">Endonuclease</keyword>
<dbReference type="InterPro" id="IPR024567">
    <property type="entry name" value="RNase_HII/HIII_dom"/>
</dbReference>
<dbReference type="PROSITE" id="PS51975">
    <property type="entry name" value="RNASE_H_2"/>
    <property type="match status" value="1"/>
</dbReference>
<dbReference type="SUPFAM" id="SSF53098">
    <property type="entry name" value="Ribonuclease H-like"/>
    <property type="match status" value="1"/>
</dbReference>
<dbReference type="GO" id="GO:0005737">
    <property type="term" value="C:cytoplasm"/>
    <property type="evidence" value="ECO:0007669"/>
    <property type="project" value="UniProtKB-SubCell"/>
</dbReference>
<evidence type="ECO:0000256" key="9">
    <source>
        <dbReference type="ARBA" id="ARBA00022801"/>
    </source>
</evidence>
<evidence type="ECO:0000259" key="10">
    <source>
        <dbReference type="PROSITE" id="PS51975"/>
    </source>
</evidence>
<gene>
    <name evidence="11" type="ORF">B1A_15774</name>
</gene>
<dbReference type="InterPro" id="IPR001352">
    <property type="entry name" value="RNase_HII/HIII"/>
</dbReference>
<feature type="non-terminal residue" evidence="11">
    <location>
        <position position="1"/>
    </location>
</feature>
<dbReference type="GO" id="GO:0046872">
    <property type="term" value="F:metal ion binding"/>
    <property type="evidence" value="ECO:0007669"/>
    <property type="project" value="UniProtKB-KW"/>
</dbReference>